<proteinExistence type="predicted"/>
<evidence type="ECO:0008006" key="4">
    <source>
        <dbReference type="Google" id="ProtNLM"/>
    </source>
</evidence>
<dbReference type="RefSeq" id="WP_341697938.1">
    <property type="nucleotide sequence ID" value="NZ_JBBYHR010000009.1"/>
</dbReference>
<name>A0ABU9HZP9_9FLAO</name>
<reference evidence="2 3" key="1">
    <citation type="submission" date="2024-04" db="EMBL/GenBank/DDBJ databases">
        <title>Flavobacterium sp. DGU11 16S ribosomal RNA gene Genome sequencing and assembly.</title>
        <authorList>
            <person name="Park S."/>
        </authorList>
    </citation>
    <scope>NUCLEOTIDE SEQUENCE [LARGE SCALE GENOMIC DNA]</scope>
    <source>
        <strain evidence="2 3">DGU11</strain>
    </source>
</reference>
<dbReference type="EMBL" id="JBBYHR010000009">
    <property type="protein sequence ID" value="MEL1245644.1"/>
    <property type="molecule type" value="Genomic_DNA"/>
</dbReference>
<feature type="transmembrane region" description="Helical" evidence="1">
    <location>
        <begin position="261"/>
        <end position="281"/>
    </location>
</feature>
<sequence>MLTLSRKAKQFLVLTAKLLIVGGAFYFIYSRIADNEQLDWSRVTEAASQENAPMVISLILLLTFLNRFLEILKWQNLVSWLQPISLGKATEQVLAAVTAAIFTPNGIGEYAAKALYFKKQQAKDIIFLNLVCNGAQLIIAVLAGIAGLAVFNALYHVIATSILLAIIGAIFGVCVLVFASRNITIKGYSMQRLFAKVGEMPKAIHRRNIVLAIGRYLSIIHQHYFIFLLFGVDLPYPVMISAIAGVYFLGSSLPTFQLLDFAVRGSVAIGFFGILGVNEWIMVFAATLQWMLNIVLPVSVGSYFVFRFKPDRERNTDKASPQPSPKERE</sequence>
<keyword evidence="3" id="KW-1185">Reference proteome</keyword>
<organism evidence="2 3">
    <name type="scientific">Flavobacterium arundinis</name>
    <dbReference type="NCBI Taxonomy" id="3139143"/>
    <lineage>
        <taxon>Bacteria</taxon>
        <taxon>Pseudomonadati</taxon>
        <taxon>Bacteroidota</taxon>
        <taxon>Flavobacteriia</taxon>
        <taxon>Flavobacteriales</taxon>
        <taxon>Flavobacteriaceae</taxon>
        <taxon>Flavobacterium</taxon>
    </lineage>
</organism>
<evidence type="ECO:0000313" key="2">
    <source>
        <dbReference type="EMBL" id="MEL1245644.1"/>
    </source>
</evidence>
<dbReference type="Proteomes" id="UP001464555">
    <property type="component" value="Unassembled WGS sequence"/>
</dbReference>
<protein>
    <recommendedName>
        <fullName evidence="4">Lysylphosphatidylglycerol synthase TM region</fullName>
    </recommendedName>
</protein>
<evidence type="ECO:0000256" key="1">
    <source>
        <dbReference type="SAM" id="Phobius"/>
    </source>
</evidence>
<comment type="caution">
    <text evidence="2">The sequence shown here is derived from an EMBL/GenBank/DDBJ whole genome shotgun (WGS) entry which is preliminary data.</text>
</comment>
<feature type="transmembrane region" description="Helical" evidence="1">
    <location>
        <begin position="12"/>
        <end position="32"/>
    </location>
</feature>
<evidence type="ECO:0000313" key="3">
    <source>
        <dbReference type="Proteomes" id="UP001464555"/>
    </source>
</evidence>
<keyword evidence="1" id="KW-0812">Transmembrane</keyword>
<feature type="transmembrane region" description="Helical" evidence="1">
    <location>
        <begin position="157"/>
        <end position="179"/>
    </location>
</feature>
<accession>A0ABU9HZP9</accession>
<keyword evidence="1" id="KW-1133">Transmembrane helix</keyword>
<feature type="transmembrane region" description="Helical" evidence="1">
    <location>
        <begin position="126"/>
        <end position="151"/>
    </location>
</feature>
<feature type="transmembrane region" description="Helical" evidence="1">
    <location>
        <begin position="236"/>
        <end position="254"/>
    </location>
</feature>
<keyword evidence="1" id="KW-0472">Membrane</keyword>
<feature type="transmembrane region" description="Helical" evidence="1">
    <location>
        <begin position="52"/>
        <end position="69"/>
    </location>
</feature>
<gene>
    <name evidence="2" type="ORF">AAEO56_15325</name>
</gene>